<sequence>MANPVAPSTSVIDGQNSKQKFKKMPSYNFIEYMRLIVRDGTYGYVFWSIFQGLAPMIWFYPLNELEISGYEAFAVVWLSPVFCLIPGVLPTLQNKWVLTLLRLLTVCSLVSYQANTTFLRLAVLGGGAGISMLVLVATLWHPAKAVRYRTFWGLIVGYHAYLASRVWFTSFVPAWWDQYSNSIVLAAGLVSSLGYILEETPVVESPPTAEKSDGQCSWVTSGLGLGSLLYLTHWCFGEASLLARWTVKGYPNHGPEPLPWGSLVLLALLLGSLFRRRQSTPVFNAIAAAFCFYFLYFYQDPYLAFGAGCCLAYLTMALWPAVVDTATQSHPALTLTLASFVYIIQVLFWVWTVAYNFVPYGEYTREHTDWLIGAVSLGILFTTLMRPSSEESHTALYSTHTDSRVPSFGHYVKVLLLVFLAGQCGMLKRHLDYRPGHPSHKLDKVNAEPNVFSAAIWTFHFGYDNRGWPSMERAATLLNDTGADVITLLESDASKPFLGNNDLAGWLAEKLQMYVDFGPATKDHTWGNLILSKYPIVQSVHHLLPSPHGELAPAVTASINISGTVVDFVVTHMGNDRDTLDRKLQAQFLAEQLRTSRHPAIFLGYVTSSPGSPNYQHLIQKGEVKDIDPTDHDRWCEYIMYKRLIRLGYARISHGGLSDTEVQVGTFRIPEDPQNYMDNEKVTTSPDSQNIDKDIRYNHKFGKHHRGHGYFKNHGFHMNTPKYFYN</sequence>
<keyword evidence="2" id="KW-0472">Membrane</keyword>
<feature type="transmembrane region" description="Helical" evidence="2">
    <location>
        <begin position="42"/>
        <end position="60"/>
    </location>
</feature>
<feature type="transmembrane region" description="Helical" evidence="2">
    <location>
        <begin position="281"/>
        <end position="298"/>
    </location>
</feature>
<keyword evidence="2" id="KW-0812">Transmembrane</keyword>
<dbReference type="InterPro" id="IPR057315">
    <property type="entry name" value="Exo_endo_phos_PGAP2IP_C"/>
</dbReference>
<dbReference type="PANTHER" id="PTHR14859">
    <property type="entry name" value="CALCOFLUOR WHITE HYPERSENSITIVE PROTEIN PRECURSOR"/>
    <property type="match status" value="1"/>
</dbReference>
<dbReference type="GeneID" id="101848080"/>
<keyword evidence="6" id="KW-1185">Reference proteome</keyword>
<dbReference type="InterPro" id="IPR053912">
    <property type="entry name" value="PGAP2IP_TM_1nd"/>
</dbReference>
<organism evidence="6 7">
    <name type="scientific">Aplysia californica</name>
    <name type="common">California sea hare</name>
    <dbReference type="NCBI Taxonomy" id="6500"/>
    <lineage>
        <taxon>Eukaryota</taxon>
        <taxon>Metazoa</taxon>
        <taxon>Spiralia</taxon>
        <taxon>Lophotrochozoa</taxon>
        <taxon>Mollusca</taxon>
        <taxon>Gastropoda</taxon>
        <taxon>Heterobranchia</taxon>
        <taxon>Euthyneura</taxon>
        <taxon>Tectipleura</taxon>
        <taxon>Aplysiida</taxon>
        <taxon>Aplysioidea</taxon>
        <taxon>Aplysiidae</taxon>
        <taxon>Aplysia</taxon>
    </lineage>
</organism>
<dbReference type="Proteomes" id="UP000694888">
    <property type="component" value="Unplaced"/>
</dbReference>
<evidence type="ECO:0000313" key="7">
    <source>
        <dbReference type="RefSeq" id="XP_005109734.2"/>
    </source>
</evidence>
<dbReference type="Pfam" id="PF23022">
    <property type="entry name" value="6TM_1st_PGAP2IP"/>
    <property type="match status" value="1"/>
</dbReference>
<feature type="transmembrane region" description="Helical" evidence="2">
    <location>
        <begin position="257"/>
        <end position="274"/>
    </location>
</feature>
<protein>
    <submittedName>
        <fullName evidence="7">PGAP2-interacting protein</fullName>
    </submittedName>
</protein>
<keyword evidence="2" id="KW-1133">Transmembrane helix</keyword>
<evidence type="ECO:0000313" key="6">
    <source>
        <dbReference type="Proteomes" id="UP000694888"/>
    </source>
</evidence>
<evidence type="ECO:0000259" key="5">
    <source>
        <dbReference type="Pfam" id="PF23226"/>
    </source>
</evidence>
<feature type="transmembrane region" description="Helical" evidence="2">
    <location>
        <begin position="178"/>
        <end position="197"/>
    </location>
</feature>
<evidence type="ECO:0000256" key="1">
    <source>
        <dbReference type="SAM" id="MobiDB-lite"/>
    </source>
</evidence>
<dbReference type="InterPro" id="IPR051916">
    <property type="entry name" value="GPI-anchor_lipid_remodeler"/>
</dbReference>
<evidence type="ECO:0000256" key="2">
    <source>
        <dbReference type="SAM" id="Phobius"/>
    </source>
</evidence>
<evidence type="ECO:0000259" key="4">
    <source>
        <dbReference type="Pfam" id="PF23022"/>
    </source>
</evidence>
<name>A0ABM0K6A9_APLCA</name>
<feature type="transmembrane region" description="Helical" evidence="2">
    <location>
        <begin position="118"/>
        <end position="139"/>
    </location>
</feature>
<dbReference type="RefSeq" id="XP_005109734.2">
    <property type="nucleotide sequence ID" value="XM_005109677.3"/>
</dbReference>
<reference evidence="7" key="1">
    <citation type="submission" date="2025-08" db="UniProtKB">
        <authorList>
            <consortium name="RefSeq"/>
        </authorList>
    </citation>
    <scope>IDENTIFICATION</scope>
</reference>
<feature type="region of interest" description="Disordered" evidence="1">
    <location>
        <begin position="670"/>
        <end position="691"/>
    </location>
</feature>
<dbReference type="Pfam" id="PF23021">
    <property type="entry name" value="6TM_2nd_PGAP2IP"/>
    <property type="match status" value="1"/>
</dbReference>
<feature type="transmembrane region" description="Helical" evidence="2">
    <location>
        <begin position="72"/>
        <end position="89"/>
    </location>
</feature>
<accession>A0ABM0K6A9</accession>
<feature type="transmembrane region" description="Helical" evidence="2">
    <location>
        <begin position="335"/>
        <end position="358"/>
    </location>
</feature>
<feature type="transmembrane region" description="Helical" evidence="2">
    <location>
        <begin position="304"/>
        <end position="323"/>
    </location>
</feature>
<gene>
    <name evidence="7" type="primary">LOC101848080</name>
</gene>
<dbReference type="SUPFAM" id="SSF56219">
    <property type="entry name" value="DNase I-like"/>
    <property type="match status" value="1"/>
</dbReference>
<dbReference type="InterPro" id="IPR036691">
    <property type="entry name" value="Endo/exonu/phosph_ase_sf"/>
</dbReference>
<dbReference type="InterPro" id="IPR053911">
    <property type="entry name" value="PGAP2IP_TM_2nd"/>
</dbReference>
<feature type="domain" description="PGAP2IP first transmembrane" evidence="4">
    <location>
        <begin position="44"/>
        <end position="176"/>
    </location>
</feature>
<dbReference type="Gene3D" id="3.60.10.10">
    <property type="entry name" value="Endonuclease/exonuclease/phosphatase"/>
    <property type="match status" value="1"/>
</dbReference>
<proteinExistence type="predicted"/>
<feature type="transmembrane region" description="Helical" evidence="2">
    <location>
        <begin position="151"/>
        <end position="172"/>
    </location>
</feature>
<feature type="domain" description="PGAP2IP second transmembrane" evidence="3">
    <location>
        <begin position="216"/>
        <end position="387"/>
    </location>
</feature>
<dbReference type="Pfam" id="PF23226">
    <property type="entry name" value="Exo_endo_phos_PGAP2IP"/>
    <property type="match status" value="1"/>
</dbReference>
<dbReference type="PANTHER" id="PTHR14859:SF1">
    <property type="entry name" value="PGAP2-INTERACTING PROTEIN"/>
    <property type="match status" value="1"/>
</dbReference>
<feature type="domain" description="PGAP2IP C-terminal nuclease-like" evidence="5">
    <location>
        <begin position="450"/>
        <end position="683"/>
    </location>
</feature>
<evidence type="ECO:0000259" key="3">
    <source>
        <dbReference type="Pfam" id="PF23021"/>
    </source>
</evidence>